<evidence type="ECO:0000313" key="1">
    <source>
        <dbReference type="EMBL" id="MBC5621432.1"/>
    </source>
</evidence>
<organism evidence="1 2">
    <name type="scientific">Butyricimonas hominis</name>
    <dbReference type="NCBI Taxonomy" id="2763032"/>
    <lineage>
        <taxon>Bacteria</taxon>
        <taxon>Pseudomonadati</taxon>
        <taxon>Bacteroidota</taxon>
        <taxon>Bacteroidia</taxon>
        <taxon>Bacteroidales</taxon>
        <taxon>Odoribacteraceae</taxon>
        <taxon>Butyricimonas</taxon>
    </lineage>
</organism>
<name>A0ABR7D0Z9_9BACT</name>
<evidence type="ECO:0008006" key="3">
    <source>
        <dbReference type="Google" id="ProtNLM"/>
    </source>
</evidence>
<sequence length="176" mass="20358">MRASEDRNIEYQDRTGGLCLTANIYPKSCRIEKKASDKNLVIIILDGDGIVSIPGFDRCRAGKGKLVFIPANTAWEVEIFNPGQTLEIQFADLNNFYCELYFRSLLPLCNDITHTLQPLYSCPAIDEYVERVVEMLYRKRTRELSNDYELFTIFGVYYPRSVIANFLYPFLKTLEL</sequence>
<dbReference type="Proteomes" id="UP000646484">
    <property type="component" value="Unassembled WGS sequence"/>
</dbReference>
<comment type="caution">
    <text evidence="1">The sequence shown here is derived from an EMBL/GenBank/DDBJ whole genome shotgun (WGS) entry which is preliminary data.</text>
</comment>
<evidence type="ECO:0000313" key="2">
    <source>
        <dbReference type="Proteomes" id="UP000646484"/>
    </source>
</evidence>
<dbReference type="RefSeq" id="WP_186975968.1">
    <property type="nucleotide sequence ID" value="NZ_JACOOH010000004.1"/>
</dbReference>
<accession>A0ABR7D0Z9</accession>
<reference evidence="1 2" key="1">
    <citation type="submission" date="2020-08" db="EMBL/GenBank/DDBJ databases">
        <title>Genome public.</title>
        <authorList>
            <person name="Liu C."/>
            <person name="Sun Q."/>
        </authorList>
    </citation>
    <scope>NUCLEOTIDE SEQUENCE [LARGE SCALE GENOMIC DNA]</scope>
    <source>
        <strain evidence="1 2">NSJ-56</strain>
    </source>
</reference>
<gene>
    <name evidence="1" type="ORF">H8S64_10020</name>
</gene>
<protein>
    <recommendedName>
        <fullName evidence="3">AraC family transcriptional regulator</fullName>
    </recommendedName>
</protein>
<keyword evidence="2" id="KW-1185">Reference proteome</keyword>
<dbReference type="EMBL" id="JACOOH010000004">
    <property type="protein sequence ID" value="MBC5621432.1"/>
    <property type="molecule type" value="Genomic_DNA"/>
</dbReference>
<proteinExistence type="predicted"/>